<dbReference type="AlphaFoldDB" id="A0A5J4NCW5"/>
<comment type="caution">
    <text evidence="2">The sequence shown here is derived from an EMBL/GenBank/DDBJ whole genome shotgun (WGS) entry which is preliminary data.</text>
</comment>
<name>A0A5J4NCW5_9TREM</name>
<proteinExistence type="predicted"/>
<feature type="region of interest" description="Disordered" evidence="1">
    <location>
        <begin position="532"/>
        <end position="552"/>
    </location>
</feature>
<evidence type="ECO:0000313" key="2">
    <source>
        <dbReference type="EMBL" id="KAA3673481.1"/>
    </source>
</evidence>
<feature type="compositionally biased region" description="Basic and acidic residues" evidence="1">
    <location>
        <begin position="433"/>
        <end position="444"/>
    </location>
</feature>
<feature type="region of interest" description="Disordered" evidence="1">
    <location>
        <begin position="432"/>
        <end position="459"/>
    </location>
</feature>
<organism evidence="2 3">
    <name type="scientific">Paragonimus westermani</name>
    <dbReference type="NCBI Taxonomy" id="34504"/>
    <lineage>
        <taxon>Eukaryota</taxon>
        <taxon>Metazoa</taxon>
        <taxon>Spiralia</taxon>
        <taxon>Lophotrochozoa</taxon>
        <taxon>Platyhelminthes</taxon>
        <taxon>Trematoda</taxon>
        <taxon>Digenea</taxon>
        <taxon>Plagiorchiida</taxon>
        <taxon>Troglotremata</taxon>
        <taxon>Troglotrematidae</taxon>
        <taxon>Paragonimus</taxon>
    </lineage>
</organism>
<evidence type="ECO:0000256" key="1">
    <source>
        <dbReference type="SAM" id="MobiDB-lite"/>
    </source>
</evidence>
<reference evidence="2 3" key="1">
    <citation type="journal article" date="2019" name="Gigascience">
        <title>Whole-genome sequence of the oriental lung fluke Paragonimus westermani.</title>
        <authorList>
            <person name="Oey H."/>
            <person name="Zakrzewski M."/>
            <person name="Narain K."/>
            <person name="Devi K.R."/>
            <person name="Agatsuma T."/>
            <person name="Nawaratna S."/>
            <person name="Gobert G.N."/>
            <person name="Jones M.K."/>
            <person name="Ragan M.A."/>
            <person name="McManus D.P."/>
            <person name="Krause L."/>
        </authorList>
    </citation>
    <scope>NUCLEOTIDE SEQUENCE [LARGE SCALE GENOMIC DNA]</scope>
    <source>
        <strain evidence="2 3">IND2009</strain>
    </source>
</reference>
<dbReference type="EMBL" id="QNGE01003891">
    <property type="protein sequence ID" value="KAA3673481.1"/>
    <property type="molecule type" value="Genomic_DNA"/>
</dbReference>
<gene>
    <name evidence="2" type="ORF">DEA37_0004348</name>
</gene>
<sequence>MEDLEEKQAFNRMSSQRRRKLWSLAARAAAKCPDEGEKVAAETAASPLEWSKDSLAKTQDSGVSMDVHSAEGLQCAGTTMTTASFTAGNSRTSFQISLQTPDQKTPNVHKTRLPRRFYSEQTPYTLGPGSDFDTECPMRPERIKFGSFTVTTEPHYLPGISAKHLLNPVRKGNPRRVAGGSADSSGLGSSLDWASVDVNHLPIRQFSSSHLQTPPTFYSIPKATRSFDETVNIRQPVLKVRTAPKCDLIYDPRTGQLRRHFGRSLEQQSPRSKLATCRKPHYGYFHPTMQQRQSDQELGYLSGFGDQRSNRHPSFTSGSPFQKEESLMITVNPRSVSRSFDQTQQSLGKAQLMGARTMSHDSGPRIIYQPQDPYPSPLLARTARSSMLSNADTPRAIPVTLEHTNPDYLYKSSTETTYHQNPHSRHFLSVRSRTMEDRHHESELVHFSPSSLPSSSRRRTLAMHPVPPPTDEYEFEAGVIDFRPHRPHFDQSQWLTDRSWTQRPAGSIRHSESMAGVVTTVKYSHPQRLEEYVPTSGERDPSSSVKSNQPYEARHVSDHRIELGEYNIILFFSLPSIRQKRCTENDSVTGMLIKQ</sequence>
<keyword evidence="3" id="KW-1185">Reference proteome</keyword>
<evidence type="ECO:0000313" key="3">
    <source>
        <dbReference type="Proteomes" id="UP000324629"/>
    </source>
</evidence>
<protein>
    <submittedName>
        <fullName evidence="2">Uncharacterized protein</fullName>
    </submittedName>
</protein>
<feature type="compositionally biased region" description="Basic and acidic residues" evidence="1">
    <location>
        <begin position="532"/>
        <end position="541"/>
    </location>
</feature>
<accession>A0A5J4NCW5</accession>
<dbReference type="Proteomes" id="UP000324629">
    <property type="component" value="Unassembled WGS sequence"/>
</dbReference>